<dbReference type="SUPFAM" id="SSF49299">
    <property type="entry name" value="PKD domain"/>
    <property type="match status" value="2"/>
</dbReference>
<feature type="domain" description="PKD" evidence="2">
    <location>
        <begin position="681"/>
        <end position="726"/>
    </location>
</feature>
<dbReference type="AlphaFoldDB" id="A0A1V1P6W0"/>
<dbReference type="GO" id="GO:0016020">
    <property type="term" value="C:membrane"/>
    <property type="evidence" value="ECO:0007669"/>
    <property type="project" value="InterPro"/>
</dbReference>
<dbReference type="InterPro" id="IPR008969">
    <property type="entry name" value="CarboxyPept-like_regulatory"/>
</dbReference>
<feature type="domain" description="PKD" evidence="2">
    <location>
        <begin position="764"/>
        <end position="827"/>
    </location>
</feature>
<protein>
    <recommendedName>
        <fullName evidence="6">PKD domain-containing protein</fullName>
    </recommendedName>
</protein>
<dbReference type="Pfam" id="PF18911">
    <property type="entry name" value="PKD_4"/>
    <property type="match status" value="2"/>
</dbReference>
<dbReference type="EMBL" id="ATBP01000406">
    <property type="protein sequence ID" value="ETR70550.1"/>
    <property type="molecule type" value="Genomic_DNA"/>
</dbReference>
<feature type="region of interest" description="Disordered" evidence="1">
    <location>
        <begin position="67"/>
        <end position="86"/>
    </location>
</feature>
<dbReference type="CDD" id="cd00146">
    <property type="entry name" value="PKD"/>
    <property type="match status" value="2"/>
</dbReference>
<dbReference type="SUPFAM" id="SSF49464">
    <property type="entry name" value="Carboxypeptidase regulatory domain-like"/>
    <property type="match status" value="2"/>
</dbReference>
<dbReference type="GO" id="GO:0005509">
    <property type="term" value="F:calcium ion binding"/>
    <property type="evidence" value="ECO:0007669"/>
    <property type="project" value="InterPro"/>
</dbReference>
<dbReference type="Proteomes" id="UP000189670">
    <property type="component" value="Unassembled WGS sequence"/>
</dbReference>
<dbReference type="InterPro" id="IPR013783">
    <property type="entry name" value="Ig-like_fold"/>
</dbReference>
<organism evidence="4 5">
    <name type="scientific">Candidatus Magnetoglobus multicellularis str. Araruama</name>
    <dbReference type="NCBI Taxonomy" id="890399"/>
    <lineage>
        <taxon>Bacteria</taxon>
        <taxon>Pseudomonadati</taxon>
        <taxon>Thermodesulfobacteriota</taxon>
        <taxon>Desulfobacteria</taxon>
        <taxon>Desulfobacterales</taxon>
        <taxon>Desulfobacteraceae</taxon>
        <taxon>Candidatus Magnetoglobus</taxon>
    </lineage>
</organism>
<proteinExistence type="predicted"/>
<dbReference type="Gene3D" id="2.60.40.10">
    <property type="entry name" value="Immunoglobulins"/>
    <property type="match status" value="4"/>
</dbReference>
<accession>A0A1V1P6W0</accession>
<name>A0A1V1P6W0_9BACT</name>
<dbReference type="InterPro" id="IPR000601">
    <property type="entry name" value="PKD_dom"/>
</dbReference>
<comment type="caution">
    <text evidence="4">The sequence shown here is derived from an EMBL/GenBank/DDBJ whole genome shotgun (WGS) entry which is preliminary data.</text>
</comment>
<dbReference type="InterPro" id="IPR022409">
    <property type="entry name" value="PKD/Chitinase_dom"/>
</dbReference>
<evidence type="ECO:0000313" key="4">
    <source>
        <dbReference type="EMBL" id="ETR70550.1"/>
    </source>
</evidence>
<evidence type="ECO:0008006" key="6">
    <source>
        <dbReference type="Google" id="ProtNLM"/>
    </source>
</evidence>
<dbReference type="SMART" id="SM00089">
    <property type="entry name" value="PKD"/>
    <property type="match status" value="2"/>
</dbReference>
<evidence type="ECO:0000259" key="2">
    <source>
        <dbReference type="PROSITE" id="PS50093"/>
    </source>
</evidence>
<dbReference type="GO" id="GO:0007156">
    <property type="term" value="P:homophilic cell adhesion via plasma membrane adhesion molecules"/>
    <property type="evidence" value="ECO:0007669"/>
    <property type="project" value="InterPro"/>
</dbReference>
<dbReference type="PROSITE" id="PS50093">
    <property type="entry name" value="PKD"/>
    <property type="match status" value="2"/>
</dbReference>
<sequence length="1039" mass="111053">MEVSDGTLDDTAQVTIDLNDVNEAPVMSAIDNQEIFEDHPTPSIIINLSDEDTDDLEITVETSDSTALPSSSLTFTDEGGHQNGGYTCSGENDIDISLVILPPLNVNGVFDITLTVSDSELEDTVRFSLSITPVNDMPLFTIAKTLTANEDDPTQFIENFITGISAGAADETEPLTFNMTTENVEIFNADPYLEISGTTAEIVFTPAENDYGVALVTISLTDGYSTTANRTFAITINELNDPPSFTAGGNQVVVGNTGNVQVVENWATNIYLGPPDEEAKQSATFIVEAQKDELFASGPIVTDVTEKGGTLKYTPIEKAYGVSVIEVTLSDGGDDNNAAETSKMYTFTIDISSVNDPPSFTKGNDITVEEDSNYTCIADWATDITPGHQDEMEQSIEFSITATNAGIFSVPPAIQYTQGETTADLVFTTESNANGTATLFITMKDSGGTVDGGSDTYTVQTVTITITPVNDKPSFVKGKDLKVKADNQLRTEENWATEIKAGPGNEDQTVSFSLSADPDIFSTDPAIDNSGTLTYRPSAITGTSTVTVTLTDGDGAFTSTTFIIETTATAPPTISAIADQHLAQDTLSNQIPFKISYDANLADSVQLTATSTDQTLIPDNYIIIEGTETNRTVSLSPTTGQFGDAIITIEFSDGISTVSESFALTVYERPEATIDVAGPYSATNGTVPLSVQFTPTIKSNASEITGWYWEFGDGFISDKQTPLHTYVLADEGDVSYYTVTLTVSGLGGSSTVTEASYITVNALKYVDFTATSTSGVFPLTVYFTDTSVNVDGTQQWDFGDGSTDASGASSISHIYNEPGLYTVTLNIGAYEPKVETALVNAYGLTISGTVTGEGGNIENVMVDVHSSRNLLLGSAVTNDQGEYAITDLPAASGLIVSAWPAYTMTEYMYQYYNGKETRASATPVSTLDEEPINFVLANAPKNAIKGRVVDVNTNGLPNLVVEAYSKSLDFYKSTISDEDGYYTLTALKSGTDYVVSVFDDRFATDFYFNTDNNIVTSRASATPLTPTDPALENKKLRLV</sequence>
<dbReference type="InterPro" id="IPR002126">
    <property type="entry name" value="Cadherin-like_dom"/>
</dbReference>
<dbReference type="PROSITE" id="PS50268">
    <property type="entry name" value="CADHERIN_2"/>
    <property type="match status" value="1"/>
</dbReference>
<evidence type="ECO:0000313" key="5">
    <source>
        <dbReference type="Proteomes" id="UP000189670"/>
    </source>
</evidence>
<gene>
    <name evidence="4" type="ORF">OMM_03166</name>
</gene>
<reference evidence="5" key="1">
    <citation type="submission" date="2012-11" db="EMBL/GenBank/DDBJ databases">
        <authorList>
            <person name="Lucero-Rivera Y.E."/>
            <person name="Tovar-Ramirez D."/>
        </authorList>
    </citation>
    <scope>NUCLEOTIDE SEQUENCE [LARGE SCALE GENOMIC DNA]</scope>
    <source>
        <strain evidence="5">Araruama</strain>
    </source>
</reference>
<feature type="domain" description="Cadherin" evidence="3">
    <location>
        <begin position="360"/>
        <end position="475"/>
    </location>
</feature>
<evidence type="ECO:0000256" key="1">
    <source>
        <dbReference type="SAM" id="MobiDB-lite"/>
    </source>
</evidence>
<dbReference type="InterPro" id="IPR035986">
    <property type="entry name" value="PKD_dom_sf"/>
</dbReference>
<evidence type="ECO:0000259" key="3">
    <source>
        <dbReference type="PROSITE" id="PS50268"/>
    </source>
</evidence>